<evidence type="ECO:0000313" key="10">
    <source>
        <dbReference type="EMBL" id="CAF4751378.1"/>
    </source>
</evidence>
<reference evidence="9" key="1">
    <citation type="submission" date="2021-02" db="EMBL/GenBank/DDBJ databases">
        <authorList>
            <person name="Nowell W R."/>
        </authorList>
    </citation>
    <scope>NUCLEOTIDE SEQUENCE</scope>
</reference>
<organism evidence="9 11">
    <name type="scientific">Rotaria socialis</name>
    <dbReference type="NCBI Taxonomy" id="392032"/>
    <lineage>
        <taxon>Eukaryota</taxon>
        <taxon>Metazoa</taxon>
        <taxon>Spiralia</taxon>
        <taxon>Gnathifera</taxon>
        <taxon>Rotifera</taxon>
        <taxon>Eurotatoria</taxon>
        <taxon>Bdelloidea</taxon>
        <taxon>Philodinida</taxon>
        <taxon>Philodinidae</taxon>
        <taxon>Rotaria</taxon>
    </lineage>
</organism>
<keyword evidence="7" id="KW-0812">Transmembrane</keyword>
<accession>A0A818NEX5</accession>
<dbReference type="Proteomes" id="UP000663838">
    <property type="component" value="Unassembled WGS sequence"/>
</dbReference>
<dbReference type="InterPro" id="IPR002013">
    <property type="entry name" value="SAC_dom"/>
</dbReference>
<dbReference type="EMBL" id="CAJOBS010001670">
    <property type="protein sequence ID" value="CAF4751378.1"/>
    <property type="molecule type" value="Genomic_DNA"/>
</dbReference>
<dbReference type="GO" id="GO:0004438">
    <property type="term" value="F:phosphatidylinositol-3-phosphate phosphatase activity"/>
    <property type="evidence" value="ECO:0007669"/>
    <property type="project" value="UniProtKB-EC"/>
</dbReference>
<keyword evidence="7" id="KW-0472">Membrane</keyword>
<evidence type="ECO:0000256" key="5">
    <source>
        <dbReference type="ARBA" id="ARBA00041396"/>
    </source>
</evidence>
<dbReference type="GO" id="GO:0043812">
    <property type="term" value="F:phosphatidylinositol-4-phosphate phosphatase activity"/>
    <property type="evidence" value="ECO:0007669"/>
    <property type="project" value="TreeGrafter"/>
</dbReference>
<protein>
    <recommendedName>
        <fullName evidence="4">Phosphatidylinositol-3-phosphatase SAC1</fullName>
        <ecNumber evidence="1">3.1.3.64</ecNumber>
    </recommendedName>
    <alternativeName>
        <fullName evidence="6">Phosphatidylinositol-4-phosphate phosphatase</fullName>
    </alternativeName>
    <alternativeName>
        <fullName evidence="5">Suppressor of actin mutations 1-like protein</fullName>
    </alternativeName>
</protein>
<dbReference type="Proteomes" id="UP000663865">
    <property type="component" value="Unassembled WGS sequence"/>
</dbReference>
<dbReference type="PROSITE" id="PS50275">
    <property type="entry name" value="SAC"/>
    <property type="match status" value="1"/>
</dbReference>
<comment type="caution">
    <text evidence="9">The sequence shown here is derived from an EMBL/GenBank/DDBJ whole genome shotgun (WGS) entry which is preliminary data.</text>
</comment>
<evidence type="ECO:0000256" key="4">
    <source>
        <dbReference type="ARBA" id="ARBA00040795"/>
    </source>
</evidence>
<evidence type="ECO:0000256" key="3">
    <source>
        <dbReference type="ARBA" id="ARBA00036807"/>
    </source>
</evidence>
<dbReference type="EMBL" id="CAJNYV010003716">
    <property type="protein sequence ID" value="CAF3603772.1"/>
    <property type="molecule type" value="Genomic_DNA"/>
</dbReference>
<sequence>MATSIGNDSAIWSWSDANKKQQLNIVDNYTLHLLSDYLIIQPMVRDTKEYLVIDRTSEEIQILSSLPNVDEAVRRSIHGIIGVINLISGPNLIVITSKQRMGDINGHAIYKVQTTDIIPYARNMSHLNENQKKYNTKYLSMIELVLRTEAFYFSYSYDITHTFQRLQHPSQEFYSTPFIERADQRFVWNRYLLSPFSANRTAAQFALPLIHGFVALHTLNINGRSLSYGLISRRSTQRAGTRLFIRGIDDDGRVANYVETEQILQLNDIACSHVQIRGSVPCYWTQLPDLRYKPKVTVLPSNNHLIAFRQHFEEQEHYYGKIFLISLTNHHGAEGKLNAKYRELHEESQNKKNKFEDFDFHKECAGMRYDRLTILLARIIADLDDYSYFAISKTGILQGQQHGVFRTNCIDCLDRTNVVQSLIAKRILEEQLQRNNVIQYRETIDSYKQLSSIFKNVWADNADVISLQYAGTGALKTDYTRTGQRSAMGLLKDGYNSCVRYVLNNFYDGFRQDGIDLFLGNYRVSSDEGRTPESCPISKELSKKFLALPITMFLAFSMCIINLLIPAASFREQMTYVLFWGAATISTLAITIFWGQELVDAPKLYSKVKRD</sequence>
<dbReference type="AlphaFoldDB" id="A0A818NEX5"/>
<gene>
    <name evidence="9" type="ORF">KIK155_LOCUS21070</name>
    <name evidence="10" type="ORF">TOA249_LOCUS20395</name>
</gene>
<dbReference type="PANTHER" id="PTHR45662">
    <property type="entry name" value="PHOSPHATIDYLINOSITIDE PHOSPHATASE SAC1"/>
    <property type="match status" value="1"/>
</dbReference>
<dbReference type="GO" id="GO:0005783">
    <property type="term" value="C:endoplasmic reticulum"/>
    <property type="evidence" value="ECO:0007669"/>
    <property type="project" value="TreeGrafter"/>
</dbReference>
<feature type="transmembrane region" description="Helical" evidence="7">
    <location>
        <begin position="545"/>
        <end position="565"/>
    </location>
</feature>
<dbReference type="Pfam" id="PF02383">
    <property type="entry name" value="Syja_N"/>
    <property type="match status" value="1"/>
</dbReference>
<feature type="transmembrane region" description="Helical" evidence="7">
    <location>
        <begin position="577"/>
        <end position="595"/>
    </location>
</feature>
<proteinExistence type="predicted"/>
<feature type="domain" description="SAC" evidence="8">
    <location>
        <begin position="142"/>
        <end position="471"/>
    </location>
</feature>
<dbReference type="EC" id="3.1.3.64" evidence="1"/>
<evidence type="ECO:0000313" key="9">
    <source>
        <dbReference type="EMBL" id="CAF3603772.1"/>
    </source>
</evidence>
<dbReference type="GO" id="GO:0046856">
    <property type="term" value="P:phosphatidylinositol dephosphorylation"/>
    <property type="evidence" value="ECO:0007669"/>
    <property type="project" value="TreeGrafter"/>
</dbReference>
<comment type="catalytic activity">
    <reaction evidence="3">
        <text>a 1,2-diacyl-sn-glycero-3-phospho-(1D-myo-inositol 4-phosphate) + H2O = a 1,2-diacyl-sn-glycero-3-phospho-(1D-myo-inositol) + phosphate</text>
        <dbReference type="Rhea" id="RHEA:55652"/>
        <dbReference type="ChEBI" id="CHEBI:15377"/>
        <dbReference type="ChEBI" id="CHEBI:43474"/>
        <dbReference type="ChEBI" id="CHEBI:57880"/>
        <dbReference type="ChEBI" id="CHEBI:58178"/>
    </reaction>
    <physiologicalReaction direction="left-to-right" evidence="3">
        <dbReference type="Rhea" id="RHEA:55653"/>
    </physiologicalReaction>
</comment>
<evidence type="ECO:0000256" key="2">
    <source>
        <dbReference type="ARBA" id="ARBA00036631"/>
    </source>
</evidence>
<keyword evidence="7" id="KW-1133">Transmembrane helix</keyword>
<comment type="catalytic activity">
    <reaction evidence="2">
        <text>a 1,2-diacyl-sn-glycero-3-phospho-(1D-myo-inositol-3-phosphate) + H2O = a 1,2-diacyl-sn-glycero-3-phospho-(1D-myo-inositol) + phosphate</text>
        <dbReference type="Rhea" id="RHEA:12316"/>
        <dbReference type="ChEBI" id="CHEBI:15377"/>
        <dbReference type="ChEBI" id="CHEBI:43474"/>
        <dbReference type="ChEBI" id="CHEBI:57880"/>
        <dbReference type="ChEBI" id="CHEBI:58088"/>
        <dbReference type="EC" id="3.1.3.64"/>
    </reaction>
    <physiologicalReaction direction="left-to-right" evidence="2">
        <dbReference type="Rhea" id="RHEA:12317"/>
    </physiologicalReaction>
</comment>
<evidence type="ECO:0000259" key="8">
    <source>
        <dbReference type="PROSITE" id="PS50275"/>
    </source>
</evidence>
<name>A0A818NEX5_9BILA</name>
<evidence type="ECO:0000256" key="6">
    <source>
        <dbReference type="ARBA" id="ARBA00041911"/>
    </source>
</evidence>
<evidence type="ECO:0000256" key="7">
    <source>
        <dbReference type="SAM" id="Phobius"/>
    </source>
</evidence>
<dbReference type="PANTHER" id="PTHR45662:SF2">
    <property type="entry name" value="PHOSPHATIDYLINOSITOL-3-PHOSPHATASE SAC1"/>
    <property type="match status" value="1"/>
</dbReference>
<evidence type="ECO:0000313" key="11">
    <source>
        <dbReference type="Proteomes" id="UP000663865"/>
    </source>
</evidence>
<evidence type="ECO:0000256" key="1">
    <source>
        <dbReference type="ARBA" id="ARBA00013038"/>
    </source>
</evidence>